<evidence type="ECO:0000313" key="3">
    <source>
        <dbReference type="Proteomes" id="UP001302126"/>
    </source>
</evidence>
<reference evidence="2" key="1">
    <citation type="journal article" date="2023" name="Mol. Phylogenet. Evol.">
        <title>Genome-scale phylogeny and comparative genomics of the fungal order Sordariales.</title>
        <authorList>
            <person name="Hensen N."/>
            <person name="Bonometti L."/>
            <person name="Westerberg I."/>
            <person name="Brannstrom I.O."/>
            <person name="Guillou S."/>
            <person name="Cros-Aarteil S."/>
            <person name="Calhoun S."/>
            <person name="Haridas S."/>
            <person name="Kuo A."/>
            <person name="Mondo S."/>
            <person name="Pangilinan J."/>
            <person name="Riley R."/>
            <person name="LaButti K."/>
            <person name="Andreopoulos B."/>
            <person name="Lipzen A."/>
            <person name="Chen C."/>
            <person name="Yan M."/>
            <person name="Daum C."/>
            <person name="Ng V."/>
            <person name="Clum A."/>
            <person name="Steindorff A."/>
            <person name="Ohm R.A."/>
            <person name="Martin F."/>
            <person name="Silar P."/>
            <person name="Natvig D.O."/>
            <person name="Lalanne C."/>
            <person name="Gautier V."/>
            <person name="Ament-Velasquez S.L."/>
            <person name="Kruys A."/>
            <person name="Hutchinson M.I."/>
            <person name="Powell A.J."/>
            <person name="Barry K."/>
            <person name="Miller A.N."/>
            <person name="Grigoriev I.V."/>
            <person name="Debuchy R."/>
            <person name="Gladieux P."/>
            <person name="Hiltunen Thoren M."/>
            <person name="Johannesson H."/>
        </authorList>
    </citation>
    <scope>NUCLEOTIDE SEQUENCE</scope>
    <source>
        <strain evidence="2">PSN309</strain>
    </source>
</reference>
<gene>
    <name evidence="2" type="ORF">QBC35DRAFT_507198</name>
</gene>
<dbReference type="Proteomes" id="UP001302126">
    <property type="component" value="Unassembled WGS sequence"/>
</dbReference>
<evidence type="ECO:0000313" key="2">
    <source>
        <dbReference type="EMBL" id="KAK4183828.1"/>
    </source>
</evidence>
<evidence type="ECO:0000256" key="1">
    <source>
        <dbReference type="SAM" id="MobiDB-lite"/>
    </source>
</evidence>
<dbReference type="AlphaFoldDB" id="A0AAN6WKK1"/>
<dbReference type="InterPro" id="IPR036047">
    <property type="entry name" value="F-box-like_dom_sf"/>
</dbReference>
<protein>
    <recommendedName>
        <fullName evidence="4">F-box domain-containing protein</fullName>
    </recommendedName>
</protein>
<evidence type="ECO:0008006" key="4">
    <source>
        <dbReference type="Google" id="ProtNLM"/>
    </source>
</evidence>
<feature type="region of interest" description="Disordered" evidence="1">
    <location>
        <begin position="1"/>
        <end position="21"/>
    </location>
</feature>
<organism evidence="2 3">
    <name type="scientific">Podospora australis</name>
    <dbReference type="NCBI Taxonomy" id="1536484"/>
    <lineage>
        <taxon>Eukaryota</taxon>
        <taxon>Fungi</taxon>
        <taxon>Dikarya</taxon>
        <taxon>Ascomycota</taxon>
        <taxon>Pezizomycotina</taxon>
        <taxon>Sordariomycetes</taxon>
        <taxon>Sordariomycetidae</taxon>
        <taxon>Sordariales</taxon>
        <taxon>Podosporaceae</taxon>
        <taxon>Podospora</taxon>
    </lineage>
</organism>
<comment type="caution">
    <text evidence="2">The sequence shown here is derived from an EMBL/GenBank/DDBJ whole genome shotgun (WGS) entry which is preliminary data.</text>
</comment>
<keyword evidence="3" id="KW-1185">Reference proteome</keyword>
<reference evidence="2" key="2">
    <citation type="submission" date="2023-05" db="EMBL/GenBank/DDBJ databases">
        <authorList>
            <consortium name="Lawrence Berkeley National Laboratory"/>
            <person name="Steindorff A."/>
            <person name="Hensen N."/>
            <person name="Bonometti L."/>
            <person name="Westerberg I."/>
            <person name="Brannstrom I.O."/>
            <person name="Guillou S."/>
            <person name="Cros-Aarteil S."/>
            <person name="Calhoun S."/>
            <person name="Haridas S."/>
            <person name="Kuo A."/>
            <person name="Mondo S."/>
            <person name="Pangilinan J."/>
            <person name="Riley R."/>
            <person name="Labutti K."/>
            <person name="Andreopoulos B."/>
            <person name="Lipzen A."/>
            <person name="Chen C."/>
            <person name="Yanf M."/>
            <person name="Daum C."/>
            <person name="Ng V."/>
            <person name="Clum A."/>
            <person name="Ohm R."/>
            <person name="Martin F."/>
            <person name="Silar P."/>
            <person name="Natvig D."/>
            <person name="Lalanne C."/>
            <person name="Gautier V."/>
            <person name="Ament-Velasquez S.L."/>
            <person name="Kruys A."/>
            <person name="Hutchinson M.I."/>
            <person name="Powell A.J."/>
            <person name="Barry K."/>
            <person name="Miller A.N."/>
            <person name="Grigoriev I.V."/>
            <person name="Debuchy R."/>
            <person name="Gladieux P."/>
            <person name="Thoren M.H."/>
            <person name="Johannesson H."/>
        </authorList>
    </citation>
    <scope>NUCLEOTIDE SEQUENCE</scope>
    <source>
        <strain evidence="2">PSN309</strain>
    </source>
</reference>
<dbReference type="SUPFAM" id="SSF81383">
    <property type="entry name" value="F-box domain"/>
    <property type="match status" value="1"/>
</dbReference>
<accession>A0AAN6WKK1</accession>
<proteinExistence type="predicted"/>
<sequence length="408" mass="47462">MKSKKVSKKEMRKAAKRARSAVQPPIVSRDTVLNTVELLELILLHVDMGTLITSAQRVSQHWNRIITTSPALQQHLFFSPCPPSQSPKQTPNPLLPKYFHAFFATWSPEPNASIWQHRDEFLPLSWSPTGVLDNKTIPLTLLPFCDMANGRKVHLAFTRESASWRKMYISQPPPKRVARIRETQVPGWNGAKGTERTIISLNDGLKMGELYDTFDGWIWKRFGNMTQKWKKSPEEFQTPVFWIGWNTSREVGPDETIDPTGLNKDGRREVPQSQNPRAAKWLVDEAADLVIGEMLPRGGYNWCNRWPGRCRLHYIQNSTYGWNHPFSGYPDCCRMDRDGPGFAELYKQDKLFRTFGGYDYKRHRYYQTNSEYYWETKWQYHCEVFNETGVAQRLAFALHEEEAKKLDL</sequence>
<dbReference type="EMBL" id="MU864521">
    <property type="protein sequence ID" value="KAK4183828.1"/>
    <property type="molecule type" value="Genomic_DNA"/>
</dbReference>
<feature type="region of interest" description="Disordered" evidence="1">
    <location>
        <begin position="253"/>
        <end position="275"/>
    </location>
</feature>
<dbReference type="CDD" id="cd09917">
    <property type="entry name" value="F-box_SF"/>
    <property type="match status" value="1"/>
</dbReference>
<name>A0AAN6WKK1_9PEZI</name>